<keyword evidence="4 10" id="KW-0812">Transmembrane</keyword>
<evidence type="ECO:0000313" key="16">
    <source>
        <dbReference type="Proteomes" id="UP001549146"/>
    </source>
</evidence>
<dbReference type="EMBL" id="JBEPMO010000002">
    <property type="protein sequence ID" value="MET3731073.1"/>
    <property type="molecule type" value="Genomic_DNA"/>
</dbReference>
<accession>A0ABV2LUB4</accession>
<comment type="subcellular location">
    <subcellularLocation>
        <location evidence="1 10">Cell outer membrane</location>
        <topology evidence="1 10">Multi-pass membrane protein</topology>
    </subcellularLocation>
</comment>
<evidence type="ECO:0000256" key="6">
    <source>
        <dbReference type="ARBA" id="ARBA00023077"/>
    </source>
</evidence>
<keyword evidence="8 15" id="KW-0675">Receptor</keyword>
<evidence type="ECO:0000256" key="3">
    <source>
        <dbReference type="ARBA" id="ARBA00022452"/>
    </source>
</evidence>
<feature type="domain" description="TonB-dependent receptor-like beta-barrel" evidence="13">
    <location>
        <begin position="258"/>
        <end position="680"/>
    </location>
</feature>
<evidence type="ECO:0000256" key="4">
    <source>
        <dbReference type="ARBA" id="ARBA00022692"/>
    </source>
</evidence>
<dbReference type="RefSeq" id="WP_354506980.1">
    <property type="nucleotide sequence ID" value="NZ_JBEPMO010000002.1"/>
</dbReference>
<dbReference type="PANTHER" id="PTHR30069:SF29">
    <property type="entry name" value="HEMOGLOBIN AND HEMOGLOBIN-HAPTOGLOBIN-BINDING PROTEIN 1-RELATED"/>
    <property type="match status" value="1"/>
</dbReference>
<feature type="chain" id="PRO_5045846899" evidence="12">
    <location>
        <begin position="21"/>
        <end position="722"/>
    </location>
</feature>
<comment type="caution">
    <text evidence="15">The sequence shown here is derived from an EMBL/GenBank/DDBJ whole genome shotgun (WGS) entry which is preliminary data.</text>
</comment>
<sequence>MKIFNKLFGLFILSGYFSYAQEVTTQDEQEEIVHLDNVIITGQYSAQSVDKSLYQVEVISSEDIKNMAGNTIADVLNQNLNIQINPSSGTGDSNISMMGLNGSYVKVLVDNIPLVSDSGFGNDIDLTKINLNHVERIEIVKGSMGVDYGNNALAGIINIITKKSSKSNWSINMMVQEETVGKEYDWYEAGGVEKGKGRHIQALDISKKLGSNWSIKAGVNRNHFQGYWGELKGKKYLEQDNSRGYEWLPKEQWNSYGSIYYKKGNFSAFYKLSYLNEEINKYDSVVKSKIYPGGERTLYANDRDYFTNRWTHHLNINAKLWDQIQYNGDFSYQTQERIFQDYEYDIAQRSEIGRKDKNTYLSTKAYYSRGTLSNFFPEKRFDLQVGYEFDINKGFANMFADSFVFEENLDKEVGTYAGFISAEIYSDFGLSIRPGIRTTFSNKFSPIYNFSLSSKYNLTNSSSIRAVIGTANRFPNFSELYTYQVDTNHEILGDPNLHPENGYSTSIQWNKHYKFGDFKMDNNISTLYLDVQDKIYLVNLGGANYRFMNIDKYKNWGITTENRFSYKNWLFTIGASYFGTSQNLYSQTYTTNGEIENDYRYHFQGNSSLNFSVPSLSTTFSVYYKYTGKASEYILDPNSITTSEPQFILAKRDDFHMLDASIRKGFYNDRLELTLGARNLLDITSINDEAYIGQGHTGSGNGNVQLFYGRSFFLKLVYNLEF</sequence>
<proteinExistence type="inferred from homology"/>
<evidence type="ECO:0000313" key="15">
    <source>
        <dbReference type="EMBL" id="MET3731073.1"/>
    </source>
</evidence>
<evidence type="ECO:0000256" key="10">
    <source>
        <dbReference type="PROSITE-ProRule" id="PRU01360"/>
    </source>
</evidence>
<dbReference type="Gene3D" id="2.170.130.10">
    <property type="entry name" value="TonB-dependent receptor, plug domain"/>
    <property type="match status" value="1"/>
</dbReference>
<keyword evidence="2 10" id="KW-0813">Transport</keyword>
<evidence type="ECO:0000256" key="9">
    <source>
        <dbReference type="ARBA" id="ARBA00023237"/>
    </source>
</evidence>
<keyword evidence="5 12" id="KW-0732">Signal</keyword>
<dbReference type="InterPro" id="IPR000531">
    <property type="entry name" value="Beta-barrel_TonB"/>
</dbReference>
<evidence type="ECO:0000259" key="13">
    <source>
        <dbReference type="Pfam" id="PF00593"/>
    </source>
</evidence>
<dbReference type="Pfam" id="PF00593">
    <property type="entry name" value="TonB_dep_Rec_b-barrel"/>
    <property type="match status" value="1"/>
</dbReference>
<feature type="domain" description="TonB-dependent receptor plug" evidence="14">
    <location>
        <begin position="51"/>
        <end position="156"/>
    </location>
</feature>
<gene>
    <name evidence="15" type="ORF">ABID46_000632</name>
</gene>
<organism evidence="15 16">
    <name type="scientific">Moheibacter stercoris</name>
    <dbReference type="NCBI Taxonomy" id="1628251"/>
    <lineage>
        <taxon>Bacteria</taxon>
        <taxon>Pseudomonadati</taxon>
        <taxon>Bacteroidota</taxon>
        <taxon>Flavobacteriia</taxon>
        <taxon>Flavobacteriales</taxon>
        <taxon>Weeksellaceae</taxon>
        <taxon>Moheibacter</taxon>
    </lineage>
</organism>
<dbReference type="PANTHER" id="PTHR30069">
    <property type="entry name" value="TONB-DEPENDENT OUTER MEMBRANE RECEPTOR"/>
    <property type="match status" value="1"/>
</dbReference>
<evidence type="ECO:0000256" key="12">
    <source>
        <dbReference type="SAM" id="SignalP"/>
    </source>
</evidence>
<keyword evidence="9 10" id="KW-0998">Cell outer membrane</keyword>
<protein>
    <submittedName>
        <fullName evidence="15">Outer membrane receptor for ferrienterochelin and colicins</fullName>
    </submittedName>
</protein>
<dbReference type="Gene3D" id="2.40.170.20">
    <property type="entry name" value="TonB-dependent receptor, beta-barrel domain"/>
    <property type="match status" value="1"/>
</dbReference>
<evidence type="ECO:0000256" key="2">
    <source>
        <dbReference type="ARBA" id="ARBA00022448"/>
    </source>
</evidence>
<feature type="signal peptide" evidence="12">
    <location>
        <begin position="1"/>
        <end position="20"/>
    </location>
</feature>
<name>A0ABV2LUB4_9FLAO</name>
<evidence type="ECO:0000259" key="14">
    <source>
        <dbReference type="Pfam" id="PF07715"/>
    </source>
</evidence>
<dbReference type="InterPro" id="IPR036942">
    <property type="entry name" value="Beta-barrel_TonB_sf"/>
</dbReference>
<keyword evidence="3 10" id="KW-1134">Transmembrane beta strand</keyword>
<comment type="similarity">
    <text evidence="10 11">Belongs to the TonB-dependent receptor family.</text>
</comment>
<evidence type="ECO:0000256" key="1">
    <source>
        <dbReference type="ARBA" id="ARBA00004571"/>
    </source>
</evidence>
<dbReference type="InterPro" id="IPR037066">
    <property type="entry name" value="Plug_dom_sf"/>
</dbReference>
<evidence type="ECO:0000256" key="8">
    <source>
        <dbReference type="ARBA" id="ARBA00023170"/>
    </source>
</evidence>
<dbReference type="InterPro" id="IPR039426">
    <property type="entry name" value="TonB-dep_rcpt-like"/>
</dbReference>
<reference evidence="15 16" key="1">
    <citation type="submission" date="2024-06" db="EMBL/GenBank/DDBJ databases">
        <title>Genomic Encyclopedia of Type Strains, Phase IV (KMG-IV): sequencing the most valuable type-strain genomes for metagenomic binning, comparative biology and taxonomic classification.</title>
        <authorList>
            <person name="Goeker M."/>
        </authorList>
    </citation>
    <scope>NUCLEOTIDE SEQUENCE [LARGE SCALE GENOMIC DNA]</scope>
    <source>
        <strain evidence="15 16">DSM 29388</strain>
    </source>
</reference>
<dbReference type="InterPro" id="IPR012910">
    <property type="entry name" value="Plug_dom"/>
</dbReference>
<dbReference type="PROSITE" id="PS52016">
    <property type="entry name" value="TONB_DEPENDENT_REC_3"/>
    <property type="match status" value="1"/>
</dbReference>
<keyword evidence="16" id="KW-1185">Reference proteome</keyword>
<dbReference type="Proteomes" id="UP001549146">
    <property type="component" value="Unassembled WGS sequence"/>
</dbReference>
<evidence type="ECO:0000256" key="11">
    <source>
        <dbReference type="RuleBase" id="RU003357"/>
    </source>
</evidence>
<keyword evidence="7 10" id="KW-0472">Membrane</keyword>
<keyword evidence="6 11" id="KW-0798">TonB box</keyword>
<evidence type="ECO:0000256" key="7">
    <source>
        <dbReference type="ARBA" id="ARBA00023136"/>
    </source>
</evidence>
<evidence type="ECO:0000256" key="5">
    <source>
        <dbReference type="ARBA" id="ARBA00022729"/>
    </source>
</evidence>
<dbReference type="Pfam" id="PF07715">
    <property type="entry name" value="Plug"/>
    <property type="match status" value="1"/>
</dbReference>
<dbReference type="SUPFAM" id="SSF56935">
    <property type="entry name" value="Porins"/>
    <property type="match status" value="1"/>
</dbReference>